<evidence type="ECO:0000313" key="2">
    <source>
        <dbReference type="Proteomes" id="UP000814128"/>
    </source>
</evidence>
<keyword evidence="2" id="KW-1185">Reference proteome</keyword>
<reference evidence="1" key="1">
    <citation type="submission" date="2021-02" db="EMBL/GenBank/DDBJ databases">
        <authorList>
            <consortium name="DOE Joint Genome Institute"/>
            <person name="Ahrendt S."/>
            <person name="Looney B.P."/>
            <person name="Miyauchi S."/>
            <person name="Morin E."/>
            <person name="Drula E."/>
            <person name="Courty P.E."/>
            <person name="Chicoki N."/>
            <person name="Fauchery L."/>
            <person name="Kohler A."/>
            <person name="Kuo A."/>
            <person name="Labutti K."/>
            <person name="Pangilinan J."/>
            <person name="Lipzen A."/>
            <person name="Riley R."/>
            <person name="Andreopoulos W."/>
            <person name="He G."/>
            <person name="Johnson J."/>
            <person name="Barry K.W."/>
            <person name="Grigoriev I.V."/>
            <person name="Nagy L."/>
            <person name="Hibbett D."/>
            <person name="Henrissat B."/>
            <person name="Matheny P.B."/>
            <person name="Labbe J."/>
            <person name="Martin F."/>
        </authorList>
    </citation>
    <scope>NUCLEOTIDE SEQUENCE</scope>
    <source>
        <strain evidence="1">EC-137</strain>
    </source>
</reference>
<sequence length="400" mass="45593">MARLNRPASSEHAMPKRKSRLTLPRKRSSVQRTEKSENASRKDGTPTFEDFEKFRRLRKIVDYDHDTVKDKGKMEHVFRVGDYVMVVAEGMDPKKTYHDWEYWVAKIMALACNPAKQTETYARLRWLWSGYDIRSVPHCDSVVDHFGRYERCLSDDEDIADTACINGSAHVMTYNDANLAQAPIPRETFYMRECYKKRHTSPLFVPTRCGLCDGQYNPDELENPMHYCPQATCGTWYHYDCLAQASAVGEYDTEQHHSCGLLLSTPDHRPPSYSRKKKGRSSAKPADSLLQEAATLKLGSALSFMEAQARNDLVELAQQQIVRPTKDGIVGNAAHVLKARSWINQARSSSGLSVKQKKELERWLDELEEAMIDNELISLSSKSRSPKHELWICVNCGGPV</sequence>
<protein>
    <submittedName>
        <fullName evidence="1">Uncharacterized protein</fullName>
    </submittedName>
</protein>
<organism evidence="1 2">
    <name type="scientific">Vararia minispora EC-137</name>
    <dbReference type="NCBI Taxonomy" id="1314806"/>
    <lineage>
        <taxon>Eukaryota</taxon>
        <taxon>Fungi</taxon>
        <taxon>Dikarya</taxon>
        <taxon>Basidiomycota</taxon>
        <taxon>Agaricomycotina</taxon>
        <taxon>Agaricomycetes</taxon>
        <taxon>Russulales</taxon>
        <taxon>Lachnocladiaceae</taxon>
        <taxon>Vararia</taxon>
    </lineage>
</organism>
<name>A0ACB8QSL3_9AGAM</name>
<gene>
    <name evidence="1" type="ORF">K488DRAFT_68867</name>
</gene>
<comment type="caution">
    <text evidence="1">The sequence shown here is derived from an EMBL/GenBank/DDBJ whole genome shotgun (WGS) entry which is preliminary data.</text>
</comment>
<evidence type="ECO:0000313" key="1">
    <source>
        <dbReference type="EMBL" id="KAI0034799.1"/>
    </source>
</evidence>
<proteinExistence type="predicted"/>
<reference evidence="1" key="2">
    <citation type="journal article" date="2022" name="New Phytol.">
        <title>Evolutionary transition to the ectomycorrhizal habit in the genomes of a hyperdiverse lineage of mushroom-forming fungi.</title>
        <authorList>
            <person name="Looney B."/>
            <person name="Miyauchi S."/>
            <person name="Morin E."/>
            <person name="Drula E."/>
            <person name="Courty P.E."/>
            <person name="Kohler A."/>
            <person name="Kuo A."/>
            <person name="LaButti K."/>
            <person name="Pangilinan J."/>
            <person name="Lipzen A."/>
            <person name="Riley R."/>
            <person name="Andreopoulos W."/>
            <person name="He G."/>
            <person name="Johnson J."/>
            <person name="Nolan M."/>
            <person name="Tritt A."/>
            <person name="Barry K.W."/>
            <person name="Grigoriev I.V."/>
            <person name="Nagy L.G."/>
            <person name="Hibbett D."/>
            <person name="Henrissat B."/>
            <person name="Matheny P.B."/>
            <person name="Labbe J."/>
            <person name="Martin F.M."/>
        </authorList>
    </citation>
    <scope>NUCLEOTIDE SEQUENCE</scope>
    <source>
        <strain evidence="1">EC-137</strain>
    </source>
</reference>
<accession>A0ACB8QSL3</accession>
<dbReference type="EMBL" id="MU273494">
    <property type="protein sequence ID" value="KAI0034799.1"/>
    <property type="molecule type" value="Genomic_DNA"/>
</dbReference>
<dbReference type="Proteomes" id="UP000814128">
    <property type="component" value="Unassembled WGS sequence"/>
</dbReference>